<organism evidence="3 4">
    <name type="scientific">Bogoriella caseilytica</name>
    <dbReference type="NCBI Taxonomy" id="56055"/>
    <lineage>
        <taxon>Bacteria</taxon>
        <taxon>Bacillati</taxon>
        <taxon>Actinomycetota</taxon>
        <taxon>Actinomycetes</taxon>
        <taxon>Micrococcales</taxon>
        <taxon>Bogoriellaceae</taxon>
        <taxon>Bogoriella</taxon>
    </lineage>
</organism>
<keyword evidence="3" id="KW-0670">Pyruvate</keyword>
<gene>
    <name evidence="3" type="ORF">EDD31_1680</name>
</gene>
<dbReference type="EMBL" id="RKHK01000001">
    <property type="protein sequence ID" value="ROR73305.1"/>
    <property type="molecule type" value="Genomic_DNA"/>
</dbReference>
<dbReference type="GO" id="GO:0016853">
    <property type="term" value="F:isomerase activity"/>
    <property type="evidence" value="ECO:0007669"/>
    <property type="project" value="UniProtKB-KW"/>
</dbReference>
<dbReference type="Gene3D" id="3.30.429.10">
    <property type="entry name" value="Macrophage Migration Inhibitory Factor"/>
    <property type="match status" value="1"/>
</dbReference>
<accession>A0A3N2BDJ3</accession>
<name>A0A3N2BDJ3_9MICO</name>
<evidence type="ECO:0000313" key="4">
    <source>
        <dbReference type="Proteomes" id="UP000280668"/>
    </source>
</evidence>
<keyword evidence="1" id="KW-0413">Isomerase</keyword>
<evidence type="ECO:0000256" key="1">
    <source>
        <dbReference type="ARBA" id="ARBA00023235"/>
    </source>
</evidence>
<keyword evidence="4" id="KW-1185">Reference proteome</keyword>
<comment type="caution">
    <text evidence="3">The sequence shown here is derived from an EMBL/GenBank/DDBJ whole genome shotgun (WGS) entry which is preliminary data.</text>
</comment>
<dbReference type="InterPro" id="IPR014347">
    <property type="entry name" value="Tautomerase/MIF_sf"/>
</dbReference>
<proteinExistence type="predicted"/>
<sequence length="75" mass="8332">MAIIRVEMGARPQSEREEIIAKLTDVMVDFGSPRENTHVILYEVSYDVWAKGGLPYSKRKKNAAAAAAHQENDAS</sequence>
<dbReference type="SUPFAM" id="SSF55331">
    <property type="entry name" value="Tautomerase/MIF"/>
    <property type="match status" value="1"/>
</dbReference>
<feature type="domain" description="4-oxalocrotonate tautomerase-like" evidence="2">
    <location>
        <begin position="8"/>
        <end position="57"/>
    </location>
</feature>
<evidence type="ECO:0000313" key="3">
    <source>
        <dbReference type="EMBL" id="ROR73305.1"/>
    </source>
</evidence>
<dbReference type="InterPro" id="IPR004370">
    <property type="entry name" value="4-OT-like_dom"/>
</dbReference>
<dbReference type="Proteomes" id="UP000280668">
    <property type="component" value="Unassembled WGS sequence"/>
</dbReference>
<protein>
    <submittedName>
        <fullName evidence="3">Phenylpyruvate tautomerase PptA (4-oxalocrotonate tautomerase family)</fullName>
    </submittedName>
</protein>
<reference evidence="3 4" key="1">
    <citation type="submission" date="2018-11" db="EMBL/GenBank/DDBJ databases">
        <title>Sequencing the genomes of 1000 actinobacteria strains.</title>
        <authorList>
            <person name="Klenk H.-P."/>
        </authorList>
    </citation>
    <scope>NUCLEOTIDE SEQUENCE [LARGE SCALE GENOMIC DNA]</scope>
    <source>
        <strain evidence="3 4">DSM 11294</strain>
    </source>
</reference>
<evidence type="ECO:0000259" key="2">
    <source>
        <dbReference type="Pfam" id="PF01361"/>
    </source>
</evidence>
<dbReference type="AlphaFoldDB" id="A0A3N2BDJ3"/>
<dbReference type="Pfam" id="PF01361">
    <property type="entry name" value="Tautomerase"/>
    <property type="match status" value="1"/>
</dbReference>
<dbReference type="RefSeq" id="WP_170163247.1">
    <property type="nucleotide sequence ID" value="NZ_RKHK01000001.1"/>
</dbReference>